<sequence length="196" mass="21289">MFQTLTREERVDARLGVHALACPSVESGGEHHDRGGHGQARVAGGDPIDLPGFFADLVRCETRLYNALNDRLRERHGIVTSQFDFLRFLRYHPGSRVADLATEFAIGIGATSKGIDRLEKQAWVIRRTNPSDRRSSLLDLTTGGLQLAEAAEATFTTTLAELTADVLGGPSGLAVVQILSELRSVLERDQIGLPTG</sequence>
<accession>A0ABV3ANV5</accession>
<evidence type="ECO:0000313" key="3">
    <source>
        <dbReference type="Proteomes" id="UP001551011"/>
    </source>
</evidence>
<evidence type="ECO:0000259" key="1">
    <source>
        <dbReference type="PROSITE" id="PS50995"/>
    </source>
</evidence>
<dbReference type="InterPro" id="IPR000835">
    <property type="entry name" value="HTH_MarR-typ"/>
</dbReference>
<organism evidence="2 3">
    <name type="scientific">Streptomyces flaveolus</name>
    <dbReference type="NCBI Taxonomy" id="67297"/>
    <lineage>
        <taxon>Bacteria</taxon>
        <taxon>Bacillati</taxon>
        <taxon>Actinomycetota</taxon>
        <taxon>Actinomycetes</taxon>
        <taxon>Kitasatosporales</taxon>
        <taxon>Streptomycetaceae</taxon>
        <taxon>Streptomyces</taxon>
    </lineage>
</organism>
<keyword evidence="3" id="KW-1185">Reference proteome</keyword>
<dbReference type="RefSeq" id="WP_234339987.1">
    <property type="nucleotide sequence ID" value="NZ_JBFAEG010000056.1"/>
</dbReference>
<dbReference type="PANTHER" id="PTHR33164">
    <property type="entry name" value="TRANSCRIPTIONAL REGULATOR, MARR FAMILY"/>
    <property type="match status" value="1"/>
</dbReference>
<name>A0ABV3ANV5_9ACTN</name>
<gene>
    <name evidence="2" type="ORF">AB0H04_43695</name>
</gene>
<dbReference type="Gene3D" id="1.10.10.10">
    <property type="entry name" value="Winged helix-like DNA-binding domain superfamily/Winged helix DNA-binding domain"/>
    <property type="match status" value="1"/>
</dbReference>
<dbReference type="InterPro" id="IPR036388">
    <property type="entry name" value="WH-like_DNA-bd_sf"/>
</dbReference>
<dbReference type="Pfam" id="PF01047">
    <property type="entry name" value="MarR"/>
    <property type="match status" value="1"/>
</dbReference>
<dbReference type="EMBL" id="JBFAEG010000056">
    <property type="protein sequence ID" value="MEU5713644.1"/>
    <property type="molecule type" value="Genomic_DNA"/>
</dbReference>
<dbReference type="SMART" id="SM00347">
    <property type="entry name" value="HTH_MARR"/>
    <property type="match status" value="1"/>
</dbReference>
<dbReference type="Proteomes" id="UP001551011">
    <property type="component" value="Unassembled WGS sequence"/>
</dbReference>
<dbReference type="InterPro" id="IPR039422">
    <property type="entry name" value="MarR/SlyA-like"/>
</dbReference>
<proteinExistence type="predicted"/>
<dbReference type="PANTHER" id="PTHR33164:SF94">
    <property type="entry name" value="TRANSCRIPTIONAL REGULATORY PROTEIN-RELATED"/>
    <property type="match status" value="1"/>
</dbReference>
<dbReference type="InterPro" id="IPR036390">
    <property type="entry name" value="WH_DNA-bd_sf"/>
</dbReference>
<dbReference type="SUPFAM" id="SSF46785">
    <property type="entry name" value="Winged helix' DNA-binding domain"/>
    <property type="match status" value="1"/>
</dbReference>
<protein>
    <submittedName>
        <fullName evidence="2">MarR family transcriptional regulator</fullName>
    </submittedName>
</protein>
<comment type="caution">
    <text evidence="2">The sequence shown here is derived from an EMBL/GenBank/DDBJ whole genome shotgun (WGS) entry which is preliminary data.</text>
</comment>
<dbReference type="PROSITE" id="PS50995">
    <property type="entry name" value="HTH_MARR_2"/>
    <property type="match status" value="1"/>
</dbReference>
<reference evidence="2 3" key="1">
    <citation type="submission" date="2024-06" db="EMBL/GenBank/DDBJ databases">
        <title>The Natural Products Discovery Center: Release of the First 8490 Sequenced Strains for Exploring Actinobacteria Biosynthetic Diversity.</title>
        <authorList>
            <person name="Kalkreuter E."/>
            <person name="Kautsar S.A."/>
            <person name="Yang D."/>
            <person name="Bader C.D."/>
            <person name="Teijaro C.N."/>
            <person name="Fluegel L."/>
            <person name="Davis C.M."/>
            <person name="Simpson J.R."/>
            <person name="Lauterbach L."/>
            <person name="Steele A.D."/>
            <person name="Gui C."/>
            <person name="Meng S."/>
            <person name="Li G."/>
            <person name="Viehrig K."/>
            <person name="Ye F."/>
            <person name="Su P."/>
            <person name="Kiefer A.F."/>
            <person name="Nichols A."/>
            <person name="Cepeda A.J."/>
            <person name="Yan W."/>
            <person name="Fan B."/>
            <person name="Jiang Y."/>
            <person name="Adhikari A."/>
            <person name="Zheng C.-J."/>
            <person name="Schuster L."/>
            <person name="Cowan T.M."/>
            <person name="Smanski M.J."/>
            <person name="Chevrette M.G."/>
            <person name="De Carvalho L.P.S."/>
            <person name="Shen B."/>
        </authorList>
    </citation>
    <scope>NUCLEOTIDE SEQUENCE [LARGE SCALE GENOMIC DNA]</scope>
    <source>
        <strain evidence="2 3">NPDC020594</strain>
    </source>
</reference>
<evidence type="ECO:0000313" key="2">
    <source>
        <dbReference type="EMBL" id="MEU5713644.1"/>
    </source>
</evidence>
<feature type="domain" description="HTH marR-type" evidence="1">
    <location>
        <begin position="50"/>
        <end position="184"/>
    </location>
</feature>